<evidence type="ECO:0000313" key="4">
    <source>
        <dbReference type="EMBL" id="SPC84633.1"/>
    </source>
</evidence>
<dbReference type="SMART" id="SM00343">
    <property type="entry name" value="ZnF_C2HC"/>
    <property type="match status" value="1"/>
</dbReference>
<dbReference type="SUPFAM" id="SSF57756">
    <property type="entry name" value="Retrovirus zinc finger-like domains"/>
    <property type="match status" value="1"/>
</dbReference>
<dbReference type="GO" id="GO:0003676">
    <property type="term" value="F:nucleic acid binding"/>
    <property type="evidence" value="ECO:0007669"/>
    <property type="project" value="InterPro"/>
</dbReference>
<feature type="compositionally biased region" description="Polar residues" evidence="2">
    <location>
        <begin position="440"/>
        <end position="475"/>
    </location>
</feature>
<feature type="compositionally biased region" description="Basic and acidic residues" evidence="2">
    <location>
        <begin position="52"/>
        <end position="66"/>
    </location>
</feature>
<dbReference type="InterPro" id="IPR043128">
    <property type="entry name" value="Rev_trsase/Diguanyl_cyclase"/>
</dbReference>
<keyword evidence="1" id="KW-0479">Metal-binding</keyword>
<dbReference type="InterPro" id="IPR001878">
    <property type="entry name" value="Znf_CCHC"/>
</dbReference>
<organism evidence="4">
    <name type="scientific">Fagus sylvatica</name>
    <name type="common">Beechnut</name>
    <dbReference type="NCBI Taxonomy" id="28930"/>
    <lineage>
        <taxon>Eukaryota</taxon>
        <taxon>Viridiplantae</taxon>
        <taxon>Streptophyta</taxon>
        <taxon>Embryophyta</taxon>
        <taxon>Tracheophyta</taxon>
        <taxon>Spermatophyta</taxon>
        <taxon>Magnoliopsida</taxon>
        <taxon>eudicotyledons</taxon>
        <taxon>Gunneridae</taxon>
        <taxon>Pentapetalae</taxon>
        <taxon>rosids</taxon>
        <taxon>fabids</taxon>
        <taxon>Fagales</taxon>
        <taxon>Fagaceae</taxon>
        <taxon>Fagus</taxon>
    </lineage>
</organism>
<evidence type="ECO:0000259" key="3">
    <source>
        <dbReference type="PROSITE" id="PS50158"/>
    </source>
</evidence>
<keyword evidence="1" id="KW-0862">Zinc</keyword>
<dbReference type="Gene3D" id="4.10.60.10">
    <property type="entry name" value="Zinc finger, CCHC-type"/>
    <property type="match status" value="1"/>
</dbReference>
<dbReference type="Gene3D" id="3.30.70.270">
    <property type="match status" value="1"/>
</dbReference>
<dbReference type="SUPFAM" id="SSF56672">
    <property type="entry name" value="DNA/RNA polymerases"/>
    <property type="match status" value="1"/>
</dbReference>
<proteinExistence type="predicted"/>
<feature type="region of interest" description="Disordered" evidence="2">
    <location>
        <begin position="438"/>
        <end position="475"/>
    </location>
</feature>
<reference evidence="4" key="1">
    <citation type="submission" date="2018-02" db="EMBL/GenBank/DDBJ databases">
        <authorList>
            <person name="Cohen D.B."/>
            <person name="Kent A.D."/>
        </authorList>
    </citation>
    <scope>NUCLEOTIDE SEQUENCE</scope>
</reference>
<dbReference type="InterPro" id="IPR043502">
    <property type="entry name" value="DNA/RNA_pol_sf"/>
</dbReference>
<dbReference type="PANTHER" id="PTHR35046:SF26">
    <property type="entry name" value="RNA-DIRECTED DNA POLYMERASE"/>
    <property type="match status" value="1"/>
</dbReference>
<feature type="domain" description="CCHC-type" evidence="3">
    <location>
        <begin position="484"/>
        <end position="498"/>
    </location>
</feature>
<sequence>MCRLLEDDGSGERRERRPVPDLNSPPEPGLDLNVTPPSPEPEPDPEPASSSELREARKEEELGEERLRAWADSESYRQLTERLRQEGAWGGEAECQRYQSSVELTSAIEATSTFLCFFLAIFVEEPQTSKDTEIEALRREVETLTEALKIQQPQNRVGETDFEESFENPFAQPHHWRQEWGNHRSRTTNLGSRHVKEVSDLRFTIPGPHHTQDHRDRDFCLHSCHDRDRHHHETLIRHHHNPRRSPNFNREPHRYLTHDRDPHLPQGFDHGFDREPRNAHGLDRRELPPPQMVDRDFDHEPRHRQGFHRGPLPPHQGHDHFTPYGIDALAPHHEHSTTDMQWESHFRLELPDFHGRLNPEDFMDWLSTVKRVFEYYEVPEDKRVKLVGIKLKGQASTWTCGRVWRPVLLIDCKDRSNGDGGTIGSSIPQWEVNDTKLRVSDQQAPAASTQTKPWSQDQTSKLHTQGSPNVYKSAPRNSNVSGFKCFKCGEMGHKANECNKPLLSRGRALMLKDIVEVEDVAKSEDDELIGGDNEEEEGVVLVMKNILLTPRKEEDDEWLRDNIFHSTCSILGKKVWVKFLVLSKELLEEFADCTPIDLPLSLPPMRDIQHAVDLIPKASLPNRAAYRMAPKEKEKLHRQVQKLLDKGYIRHSISPCAVPALLTPKKDGSWRMCIDSRTINKITIKYRFLIPQLDDMLDNLAGSKIISKGIYKVSTIKLEYDPGMNGKQPLKPTMGLNGL</sequence>
<name>A0A2N9FBQ1_FAGSY</name>
<dbReference type="EMBL" id="OIVN01000724">
    <property type="protein sequence ID" value="SPC84633.1"/>
    <property type="molecule type" value="Genomic_DNA"/>
</dbReference>
<dbReference type="AlphaFoldDB" id="A0A2N9FBQ1"/>
<gene>
    <name evidence="4" type="ORF">FSB_LOCUS12515</name>
</gene>
<protein>
    <recommendedName>
        <fullName evidence="3">CCHC-type domain-containing protein</fullName>
    </recommendedName>
</protein>
<feature type="compositionally biased region" description="Basic and acidic residues" evidence="2">
    <location>
        <begin position="1"/>
        <end position="19"/>
    </location>
</feature>
<dbReference type="PROSITE" id="PS50158">
    <property type="entry name" value="ZF_CCHC"/>
    <property type="match status" value="1"/>
</dbReference>
<keyword evidence="1" id="KW-0863">Zinc-finger</keyword>
<dbReference type="Gene3D" id="3.10.10.10">
    <property type="entry name" value="HIV Type 1 Reverse Transcriptase, subunit A, domain 1"/>
    <property type="match status" value="1"/>
</dbReference>
<accession>A0A2N9FBQ1</accession>
<dbReference type="PANTHER" id="PTHR35046">
    <property type="entry name" value="ZINC KNUCKLE (CCHC-TYPE) FAMILY PROTEIN"/>
    <property type="match status" value="1"/>
</dbReference>
<evidence type="ECO:0000256" key="1">
    <source>
        <dbReference type="PROSITE-ProRule" id="PRU00047"/>
    </source>
</evidence>
<evidence type="ECO:0000256" key="2">
    <source>
        <dbReference type="SAM" id="MobiDB-lite"/>
    </source>
</evidence>
<dbReference type="InterPro" id="IPR036875">
    <property type="entry name" value="Znf_CCHC_sf"/>
</dbReference>
<dbReference type="Pfam" id="PF00098">
    <property type="entry name" value="zf-CCHC"/>
    <property type="match status" value="1"/>
</dbReference>
<dbReference type="GO" id="GO:0008270">
    <property type="term" value="F:zinc ion binding"/>
    <property type="evidence" value="ECO:0007669"/>
    <property type="project" value="UniProtKB-KW"/>
</dbReference>
<feature type="region of interest" description="Disordered" evidence="2">
    <location>
        <begin position="1"/>
        <end position="66"/>
    </location>
</feature>